<organism evidence="2 3">
    <name type="scientific">Mucuna pruriens</name>
    <name type="common">Velvet bean</name>
    <name type="synonym">Dolichos pruriens</name>
    <dbReference type="NCBI Taxonomy" id="157652"/>
    <lineage>
        <taxon>Eukaryota</taxon>
        <taxon>Viridiplantae</taxon>
        <taxon>Streptophyta</taxon>
        <taxon>Embryophyta</taxon>
        <taxon>Tracheophyta</taxon>
        <taxon>Spermatophyta</taxon>
        <taxon>Magnoliopsida</taxon>
        <taxon>eudicotyledons</taxon>
        <taxon>Gunneridae</taxon>
        <taxon>Pentapetalae</taxon>
        <taxon>rosids</taxon>
        <taxon>fabids</taxon>
        <taxon>Fabales</taxon>
        <taxon>Fabaceae</taxon>
        <taxon>Papilionoideae</taxon>
        <taxon>50 kb inversion clade</taxon>
        <taxon>NPAAA clade</taxon>
        <taxon>indigoferoid/millettioid clade</taxon>
        <taxon>Phaseoleae</taxon>
        <taxon>Mucuna</taxon>
    </lineage>
</organism>
<gene>
    <name evidence="2" type="ORF">CR513_32287</name>
</gene>
<sequence length="139" mass="15626">MTARIKIDLHVGTLSIEFGDTSLQFNIFEPMKHPTKDHSLFVIDLILATIFTAEDKSAKGSRDQERTKVISAKKTIFKADLHVQTDAETNSAKEDQKQAEAESISDVQGKNCIPSGSDFKAEQRAEFDFHLTRKMSRPQ</sequence>
<keyword evidence="3" id="KW-1185">Reference proteome</keyword>
<dbReference type="EMBL" id="QJKJ01006534">
    <property type="protein sequence ID" value="RDX86390.1"/>
    <property type="molecule type" value="Genomic_DNA"/>
</dbReference>
<reference evidence="2" key="1">
    <citation type="submission" date="2018-05" db="EMBL/GenBank/DDBJ databases">
        <title>Draft genome of Mucuna pruriens seed.</title>
        <authorList>
            <person name="Nnadi N.E."/>
            <person name="Vos R."/>
            <person name="Hasami M.H."/>
            <person name="Devisetty U.K."/>
            <person name="Aguiy J.C."/>
        </authorList>
    </citation>
    <scope>NUCLEOTIDE SEQUENCE [LARGE SCALE GENOMIC DNA]</scope>
    <source>
        <strain evidence="2">JCA_2017</strain>
    </source>
</reference>
<protein>
    <submittedName>
        <fullName evidence="2">Uncharacterized protein</fullName>
    </submittedName>
</protein>
<accession>A0A371G762</accession>
<comment type="caution">
    <text evidence="2">The sequence shown here is derived from an EMBL/GenBank/DDBJ whole genome shotgun (WGS) entry which is preliminary data.</text>
</comment>
<evidence type="ECO:0000313" key="3">
    <source>
        <dbReference type="Proteomes" id="UP000257109"/>
    </source>
</evidence>
<dbReference type="Proteomes" id="UP000257109">
    <property type="component" value="Unassembled WGS sequence"/>
</dbReference>
<evidence type="ECO:0000313" key="2">
    <source>
        <dbReference type="EMBL" id="RDX86390.1"/>
    </source>
</evidence>
<name>A0A371G762_MUCPR</name>
<dbReference type="OrthoDB" id="1459910at2759"/>
<feature type="non-terminal residue" evidence="2">
    <location>
        <position position="1"/>
    </location>
</feature>
<proteinExistence type="predicted"/>
<dbReference type="AlphaFoldDB" id="A0A371G762"/>
<feature type="region of interest" description="Disordered" evidence="1">
    <location>
        <begin position="85"/>
        <end position="117"/>
    </location>
</feature>
<evidence type="ECO:0000256" key="1">
    <source>
        <dbReference type="SAM" id="MobiDB-lite"/>
    </source>
</evidence>
<feature type="compositionally biased region" description="Basic and acidic residues" evidence="1">
    <location>
        <begin position="85"/>
        <end position="100"/>
    </location>
</feature>